<reference evidence="11 12" key="1">
    <citation type="submission" date="2018-09" db="EMBL/GenBank/DDBJ databases">
        <title>A high-quality reference genome of wild soybean provides a powerful tool to mine soybean genomes.</title>
        <authorList>
            <person name="Xie M."/>
            <person name="Chung C.Y.L."/>
            <person name="Li M.-W."/>
            <person name="Wong F.-L."/>
            <person name="Chan T.-F."/>
            <person name="Lam H.-M."/>
        </authorList>
    </citation>
    <scope>NUCLEOTIDE SEQUENCE [LARGE SCALE GENOMIC DNA]</scope>
    <source>
        <strain evidence="12">cv. W05</strain>
        <tissue evidence="11">Hypocotyl of etiolated seedlings</tissue>
    </source>
</reference>
<evidence type="ECO:0000256" key="7">
    <source>
        <dbReference type="ARBA" id="ARBA00033417"/>
    </source>
</evidence>
<dbReference type="InterPro" id="IPR000490">
    <property type="entry name" value="Glyco_hydro_17"/>
</dbReference>
<evidence type="ECO:0000256" key="6">
    <source>
        <dbReference type="ARBA" id="ARBA00033335"/>
    </source>
</evidence>
<dbReference type="InterPro" id="IPR044965">
    <property type="entry name" value="Glyco_hydro_17_plant"/>
</dbReference>
<dbReference type="EC" id="3.2.1.39" evidence="3"/>
<dbReference type="AlphaFoldDB" id="A0A445LNF7"/>
<protein>
    <recommendedName>
        <fullName evidence="3">glucan endo-1,3-beta-D-glucosidase</fullName>
        <ecNumber evidence="3">3.2.1.39</ecNumber>
    </recommendedName>
    <alternativeName>
        <fullName evidence="6">(1-&gt;3)-beta-glucan endohydrolase</fullName>
    </alternativeName>
    <alternativeName>
        <fullName evidence="7">Beta-1,3-endoglucanase</fullName>
    </alternativeName>
</protein>
<gene>
    <name evidence="11" type="ORF">D0Y65_003808</name>
</gene>
<evidence type="ECO:0000256" key="3">
    <source>
        <dbReference type="ARBA" id="ARBA00012780"/>
    </source>
</evidence>
<keyword evidence="12" id="KW-1185">Reference proteome</keyword>
<dbReference type="SUPFAM" id="SSF51445">
    <property type="entry name" value="(Trans)glycosidases"/>
    <property type="match status" value="1"/>
</dbReference>
<evidence type="ECO:0000256" key="1">
    <source>
        <dbReference type="ARBA" id="ARBA00000382"/>
    </source>
</evidence>
<evidence type="ECO:0000256" key="8">
    <source>
        <dbReference type="RuleBase" id="RU004335"/>
    </source>
</evidence>
<comment type="caution">
    <text evidence="11">The sequence shown here is derived from an EMBL/GenBank/DDBJ whole genome shotgun (WGS) entry which is preliminary data.</text>
</comment>
<dbReference type="InterPro" id="IPR017853">
    <property type="entry name" value="GH"/>
</dbReference>
<evidence type="ECO:0000256" key="5">
    <source>
        <dbReference type="ARBA" id="ARBA00023295"/>
    </source>
</evidence>
<dbReference type="EMBL" id="QZWG01000002">
    <property type="protein sequence ID" value="RZC24786.1"/>
    <property type="molecule type" value="Genomic_DNA"/>
</dbReference>
<feature type="domain" description="Malectin" evidence="10">
    <location>
        <begin position="183"/>
        <end position="242"/>
    </location>
</feature>
<evidence type="ECO:0000313" key="11">
    <source>
        <dbReference type="EMBL" id="RZC24786.1"/>
    </source>
</evidence>
<sequence>MPMAVNGFDVAPGQLPHAPEDHPHPPLRPQPRHPPRPVGYPHPRHHQRPQQPAPRHRLLQHHCHLLDPQKRRRRLPRRRGPLHPPLLLPALRSLHAALVYSNIHNDVFVSTPHSASVILNPFPPSQAFFNQTLETFIRPLIHFLSQTNSPLMLNLYPYYVFMQNRNLVPLENTLFKWCHIIIKLVWKDFNIAYEAGGVGKEIKIPFPAYVNNNSLEIRFYWARKGTNAIPYKSIYGPLILAISVTRDSTGGSTSAGVVVGEFILGKEIH</sequence>
<proteinExistence type="inferred from homology"/>
<dbReference type="Gene3D" id="2.60.120.430">
    <property type="entry name" value="Galactose-binding lectin"/>
    <property type="match status" value="1"/>
</dbReference>
<feature type="region of interest" description="Disordered" evidence="9">
    <location>
        <begin position="1"/>
        <end position="56"/>
    </location>
</feature>
<evidence type="ECO:0000259" key="10">
    <source>
        <dbReference type="Pfam" id="PF11721"/>
    </source>
</evidence>
<dbReference type="Pfam" id="PF11721">
    <property type="entry name" value="Malectin"/>
    <property type="match status" value="1"/>
</dbReference>
<dbReference type="GO" id="GO:0005975">
    <property type="term" value="P:carbohydrate metabolic process"/>
    <property type="evidence" value="ECO:0007669"/>
    <property type="project" value="InterPro"/>
</dbReference>
<organism evidence="11 12">
    <name type="scientific">Glycine soja</name>
    <name type="common">Wild soybean</name>
    <dbReference type="NCBI Taxonomy" id="3848"/>
    <lineage>
        <taxon>Eukaryota</taxon>
        <taxon>Viridiplantae</taxon>
        <taxon>Streptophyta</taxon>
        <taxon>Embryophyta</taxon>
        <taxon>Tracheophyta</taxon>
        <taxon>Spermatophyta</taxon>
        <taxon>Magnoliopsida</taxon>
        <taxon>eudicotyledons</taxon>
        <taxon>Gunneridae</taxon>
        <taxon>Pentapetalae</taxon>
        <taxon>rosids</taxon>
        <taxon>fabids</taxon>
        <taxon>Fabales</taxon>
        <taxon>Fabaceae</taxon>
        <taxon>Papilionoideae</taxon>
        <taxon>50 kb inversion clade</taxon>
        <taxon>NPAAA clade</taxon>
        <taxon>indigoferoid/millettioid clade</taxon>
        <taxon>Phaseoleae</taxon>
        <taxon>Glycine</taxon>
        <taxon>Glycine subgen. Soja</taxon>
    </lineage>
</organism>
<keyword evidence="5 11" id="KW-0326">Glycosidase</keyword>
<evidence type="ECO:0000256" key="9">
    <source>
        <dbReference type="SAM" id="MobiDB-lite"/>
    </source>
</evidence>
<comment type="catalytic activity">
    <reaction evidence="1">
        <text>Hydrolysis of (1-&gt;3)-beta-D-glucosidic linkages in (1-&gt;3)-beta-D-glucans.</text>
        <dbReference type="EC" id="3.2.1.39"/>
    </reaction>
</comment>
<evidence type="ECO:0000256" key="2">
    <source>
        <dbReference type="ARBA" id="ARBA00008773"/>
    </source>
</evidence>
<accession>A0A445LNF7</accession>
<dbReference type="Pfam" id="PF00332">
    <property type="entry name" value="Glyco_hydro_17"/>
    <property type="match status" value="1"/>
</dbReference>
<dbReference type="PANTHER" id="PTHR32227">
    <property type="entry name" value="GLUCAN ENDO-1,3-BETA-GLUCOSIDASE BG1-RELATED-RELATED"/>
    <property type="match status" value="1"/>
</dbReference>
<keyword evidence="4 11" id="KW-0378">Hydrolase</keyword>
<dbReference type="InterPro" id="IPR021720">
    <property type="entry name" value="Malectin_dom"/>
</dbReference>
<dbReference type="Proteomes" id="UP000289340">
    <property type="component" value="Chromosome 2"/>
</dbReference>
<comment type="similarity">
    <text evidence="2 8">Belongs to the glycosyl hydrolase 17 family.</text>
</comment>
<evidence type="ECO:0000313" key="12">
    <source>
        <dbReference type="Proteomes" id="UP000289340"/>
    </source>
</evidence>
<evidence type="ECO:0000256" key="4">
    <source>
        <dbReference type="ARBA" id="ARBA00022801"/>
    </source>
</evidence>
<feature type="compositionally biased region" description="Basic residues" evidence="9">
    <location>
        <begin position="42"/>
        <end position="56"/>
    </location>
</feature>
<dbReference type="Gene3D" id="3.20.20.80">
    <property type="entry name" value="Glycosidases"/>
    <property type="match status" value="1"/>
</dbReference>
<dbReference type="GO" id="GO:0042973">
    <property type="term" value="F:glucan endo-1,3-beta-D-glucosidase activity"/>
    <property type="evidence" value="ECO:0007669"/>
    <property type="project" value="UniProtKB-EC"/>
</dbReference>
<name>A0A445LNF7_GLYSO</name>